<protein>
    <recommendedName>
        <fullName evidence="5">Electron transfer flavoprotein-ubiquinone oxidoreductase</fullName>
        <shortName evidence="5">ETF-QO</shortName>
        <ecNumber evidence="5">1.5.5.1</ecNumber>
    </recommendedName>
</protein>
<reference evidence="8 9" key="1">
    <citation type="journal article" name="Sci. Rep.">
        <title>Genome-scale phylogenetic analyses confirm Olpidium as the closest living zoosporic fungus to the non-flagellated, terrestrial fungi.</title>
        <authorList>
            <person name="Chang Y."/>
            <person name="Rochon D."/>
            <person name="Sekimoto S."/>
            <person name="Wang Y."/>
            <person name="Chovatia M."/>
            <person name="Sandor L."/>
            <person name="Salamov A."/>
            <person name="Grigoriev I.V."/>
            <person name="Stajich J.E."/>
            <person name="Spatafora J.W."/>
        </authorList>
    </citation>
    <scope>NUCLEOTIDE SEQUENCE [LARGE SCALE GENOMIC DNA]</scope>
    <source>
        <strain evidence="8">S191</strain>
    </source>
</reference>
<dbReference type="GO" id="GO:0046872">
    <property type="term" value="F:metal ion binding"/>
    <property type="evidence" value="ECO:0007669"/>
    <property type="project" value="UniProtKB-KW"/>
</dbReference>
<keyword evidence="2 5" id="KW-0285">Flavoprotein</keyword>
<name>A0A8H8DII8_9FUNG</name>
<evidence type="ECO:0000313" key="8">
    <source>
        <dbReference type="EMBL" id="KAG5459683.1"/>
    </source>
</evidence>
<evidence type="ECO:0000256" key="3">
    <source>
        <dbReference type="ARBA" id="ARBA00022827"/>
    </source>
</evidence>
<organism evidence="8 9">
    <name type="scientific">Olpidium bornovanus</name>
    <dbReference type="NCBI Taxonomy" id="278681"/>
    <lineage>
        <taxon>Eukaryota</taxon>
        <taxon>Fungi</taxon>
        <taxon>Fungi incertae sedis</taxon>
        <taxon>Olpidiomycota</taxon>
        <taxon>Olpidiomycotina</taxon>
        <taxon>Olpidiomycetes</taxon>
        <taxon>Olpidiales</taxon>
        <taxon>Olpidiaceae</taxon>
        <taxon>Olpidium</taxon>
    </lineage>
</organism>
<evidence type="ECO:0000313" key="9">
    <source>
        <dbReference type="Proteomes" id="UP000673691"/>
    </source>
</evidence>
<dbReference type="PANTHER" id="PTHR10617">
    <property type="entry name" value="ELECTRON TRANSFER FLAVOPROTEIN-UBIQUINONE OXIDOREDUCTASE"/>
    <property type="match status" value="1"/>
</dbReference>
<comment type="catalytic activity">
    <reaction evidence="5">
        <text>a ubiquinone + reduced [electron-transfer flavoprotein] = a ubiquinol + oxidized [electron-transfer flavoprotein] + H(+)</text>
        <dbReference type="Rhea" id="RHEA:24052"/>
        <dbReference type="Rhea" id="RHEA-COMP:9565"/>
        <dbReference type="Rhea" id="RHEA-COMP:9566"/>
        <dbReference type="Rhea" id="RHEA-COMP:10685"/>
        <dbReference type="Rhea" id="RHEA-COMP:10686"/>
        <dbReference type="ChEBI" id="CHEBI:15378"/>
        <dbReference type="ChEBI" id="CHEBI:16389"/>
        <dbReference type="ChEBI" id="CHEBI:17976"/>
        <dbReference type="ChEBI" id="CHEBI:57692"/>
        <dbReference type="ChEBI" id="CHEBI:58307"/>
        <dbReference type="EC" id="1.5.5.1"/>
    </reaction>
</comment>
<sequence>MLLGARLAAAGPPVRCPLRTLPGACRCPSPLSAKSVPRRSAKPSAGRLSGAATAGTAAAPATVRKSFSAAAFAARPPSATAVFARLFSSSTRLAAAAEEDPRNAERAVEEADVVIVGAGPSGLAAAIRLKQLAEAEGKELRVFVIEKAGEVGAHILSGAVVEPRALIELIPDWKEKGAPLNTPAVNDEFHILTESLAIPLPHIFHPPEMNNEGNYIISLSNFVRWLGEQAEEAGVEVYPGIAGAEVLYNEDGSVRGVATNDVGIGKDGKPKPNYERGMEIRGKIVLFAEGCHGSLTKTLVKKYNLREGRSHQTYGIGIKEVWEIKPEKFRSGTAIHSVGSPMDMHTWGGSFVYHFDQNLVSIGYVTGLDYWNTYLNPYKEFQR</sequence>
<keyword evidence="4 5" id="KW-0560">Oxidoreductase</keyword>
<evidence type="ECO:0000256" key="4">
    <source>
        <dbReference type="ARBA" id="ARBA00023002"/>
    </source>
</evidence>
<keyword evidence="5" id="KW-0813">Transport</keyword>
<dbReference type="SUPFAM" id="SSF51905">
    <property type="entry name" value="FAD/NAD(P)-binding domain"/>
    <property type="match status" value="1"/>
</dbReference>
<gene>
    <name evidence="8" type="ORF">BJ554DRAFT_8366</name>
</gene>
<dbReference type="InterPro" id="IPR049398">
    <property type="entry name" value="ETF-QO/FixC_UQ-bd"/>
</dbReference>
<dbReference type="AlphaFoldDB" id="A0A8H8DII8"/>
<dbReference type="EC" id="1.5.5.1" evidence="5"/>
<keyword evidence="9" id="KW-1185">Reference proteome</keyword>
<evidence type="ECO:0000256" key="1">
    <source>
        <dbReference type="ARBA" id="ARBA00001974"/>
    </source>
</evidence>
<dbReference type="OrthoDB" id="437331at2759"/>
<dbReference type="InterPro" id="IPR040156">
    <property type="entry name" value="ETF-QO"/>
</dbReference>
<evidence type="ECO:0000256" key="6">
    <source>
        <dbReference type="SAM" id="MobiDB-lite"/>
    </source>
</evidence>
<dbReference type="Pfam" id="PF21162">
    <property type="entry name" value="ETFQO_UQ-bd"/>
    <property type="match status" value="1"/>
</dbReference>
<keyword evidence="3 5" id="KW-0274">FAD</keyword>
<dbReference type="PANTHER" id="PTHR10617:SF107">
    <property type="entry name" value="ELECTRON TRANSFER FLAVOPROTEIN-UBIQUINONE OXIDOREDUCTASE, MITOCHONDRIAL"/>
    <property type="match status" value="1"/>
</dbReference>
<comment type="cofactor">
    <cofactor evidence="5">
        <name>[4Fe-4S] cluster</name>
        <dbReference type="ChEBI" id="CHEBI:49883"/>
    </cofactor>
    <text evidence="5">Binds 1 [4Fe-4S] cluster.</text>
</comment>
<keyword evidence="5" id="KW-0408">Iron</keyword>
<keyword evidence="5" id="KW-0479">Metal-binding</keyword>
<keyword evidence="5" id="KW-0411">Iron-sulfur</keyword>
<feature type="non-terminal residue" evidence="8">
    <location>
        <position position="383"/>
    </location>
</feature>
<keyword evidence="5" id="KW-0830">Ubiquinone</keyword>
<accession>A0A8H8DII8</accession>
<feature type="region of interest" description="Disordered" evidence="6">
    <location>
        <begin position="30"/>
        <end position="53"/>
    </location>
</feature>
<dbReference type="Gene3D" id="3.50.50.60">
    <property type="entry name" value="FAD/NAD(P)-binding domain"/>
    <property type="match status" value="2"/>
</dbReference>
<evidence type="ECO:0000256" key="2">
    <source>
        <dbReference type="ARBA" id="ARBA00022630"/>
    </source>
</evidence>
<keyword evidence="5" id="KW-0249">Electron transport</keyword>
<feature type="domain" description="ETF-QO/FixC ubiquinone-binding" evidence="7">
    <location>
        <begin position="314"/>
        <end position="383"/>
    </location>
</feature>
<comment type="cofactor">
    <cofactor evidence="1 5">
        <name>FAD</name>
        <dbReference type="ChEBI" id="CHEBI:57692"/>
    </cofactor>
</comment>
<comment type="function">
    <text evidence="5">Accepts electrons from ETF and reduces ubiquinone.</text>
</comment>
<comment type="caution">
    <text evidence="8">The sequence shown here is derived from an EMBL/GenBank/DDBJ whole genome shotgun (WGS) entry which is preliminary data.</text>
</comment>
<dbReference type="EMBL" id="JAEFCI010006441">
    <property type="protein sequence ID" value="KAG5459683.1"/>
    <property type="molecule type" value="Genomic_DNA"/>
</dbReference>
<dbReference type="GO" id="GO:0005743">
    <property type="term" value="C:mitochondrial inner membrane"/>
    <property type="evidence" value="ECO:0007669"/>
    <property type="project" value="TreeGrafter"/>
</dbReference>
<evidence type="ECO:0000256" key="5">
    <source>
        <dbReference type="RuleBase" id="RU366068"/>
    </source>
</evidence>
<dbReference type="InterPro" id="IPR036188">
    <property type="entry name" value="FAD/NAD-bd_sf"/>
</dbReference>
<proteinExistence type="predicted"/>
<dbReference type="GO" id="GO:0004174">
    <property type="term" value="F:electron-transferring-flavoprotein dehydrogenase activity"/>
    <property type="evidence" value="ECO:0007669"/>
    <property type="project" value="UniProtKB-UniRule"/>
</dbReference>
<evidence type="ECO:0000259" key="7">
    <source>
        <dbReference type="Pfam" id="PF21162"/>
    </source>
</evidence>
<dbReference type="GO" id="GO:0051539">
    <property type="term" value="F:4 iron, 4 sulfur cluster binding"/>
    <property type="evidence" value="ECO:0007669"/>
    <property type="project" value="UniProtKB-UniRule"/>
</dbReference>
<dbReference type="Pfam" id="PF13450">
    <property type="entry name" value="NAD_binding_8"/>
    <property type="match status" value="1"/>
</dbReference>
<dbReference type="Proteomes" id="UP000673691">
    <property type="component" value="Unassembled WGS sequence"/>
</dbReference>